<name>A0A816I949_BRANA</name>
<gene>
    <name evidence="2" type="ORF">DARMORV10_C03P15650.1</name>
</gene>
<proteinExistence type="predicted"/>
<dbReference type="AlphaFoldDB" id="A0A816I949"/>
<protein>
    <submittedName>
        <fullName evidence="2">(rape) hypothetical protein</fullName>
    </submittedName>
</protein>
<reference evidence="2" key="1">
    <citation type="submission" date="2021-01" db="EMBL/GenBank/DDBJ databases">
        <authorList>
            <consortium name="Genoscope - CEA"/>
            <person name="William W."/>
        </authorList>
    </citation>
    <scope>NUCLEOTIDE SEQUENCE</scope>
</reference>
<sequence>KNRSRRTVKDEITQSMYALGEQDVEERKTDESGQGKEMSPVKPWPPPSNDATKRKSRRISWRLWVTDNLAGLRNGQGPFRRNSIFPVATELASCGPLEQWNHTYHEVSRFIEQWNHTYHAYYLVSIVVDREIALEQRVVRRRPRKESATKAERSGSNDAVTYLRSRFTILCTNPQTKTSNFMILCKTHKPWLDDYKVEETKVRCSACSLVVMLCTTGYICGEM</sequence>
<evidence type="ECO:0000313" key="2">
    <source>
        <dbReference type="EMBL" id="CAF1698778.1"/>
    </source>
</evidence>
<feature type="region of interest" description="Disordered" evidence="1">
    <location>
        <begin position="1"/>
        <end position="55"/>
    </location>
</feature>
<organism evidence="2">
    <name type="scientific">Brassica napus</name>
    <name type="common">Rape</name>
    <dbReference type="NCBI Taxonomy" id="3708"/>
    <lineage>
        <taxon>Eukaryota</taxon>
        <taxon>Viridiplantae</taxon>
        <taxon>Streptophyta</taxon>
        <taxon>Embryophyta</taxon>
        <taxon>Tracheophyta</taxon>
        <taxon>Spermatophyta</taxon>
        <taxon>Magnoliopsida</taxon>
        <taxon>eudicotyledons</taxon>
        <taxon>Gunneridae</taxon>
        <taxon>Pentapetalae</taxon>
        <taxon>rosids</taxon>
        <taxon>malvids</taxon>
        <taxon>Brassicales</taxon>
        <taxon>Brassicaceae</taxon>
        <taxon>Brassiceae</taxon>
        <taxon>Brassica</taxon>
    </lineage>
</organism>
<feature type="compositionally biased region" description="Basic and acidic residues" evidence="1">
    <location>
        <begin position="25"/>
        <end position="34"/>
    </location>
</feature>
<evidence type="ECO:0000256" key="1">
    <source>
        <dbReference type="SAM" id="MobiDB-lite"/>
    </source>
</evidence>
<accession>A0A816I949</accession>
<dbReference type="Proteomes" id="UP001295469">
    <property type="component" value="Chromosome C03"/>
</dbReference>
<feature type="non-terminal residue" evidence="2">
    <location>
        <position position="1"/>
    </location>
</feature>
<dbReference type="EMBL" id="HG994367">
    <property type="protein sequence ID" value="CAF1698778.1"/>
    <property type="molecule type" value="Genomic_DNA"/>
</dbReference>